<dbReference type="PANTHER" id="PTHR43592:SF20">
    <property type="entry name" value="ALPHA_BETA-HYDROLASES SUPERFAMILY PROTEIN"/>
    <property type="match status" value="1"/>
</dbReference>
<sequence length="256" mass="28694">MLTLGLLWAPFALPLHWFLRHDTNLATIVTMAILFVEFLILLPLWGKKVYHLPSPFSHYGLSPTVTNGRECLTGLIIGVVITFDLFGLMVIFGWATLHPSPQVLQAATEGIFTALGVGFAEELFFRGWFLDELERDYRPNTVLWVNALIFAALHFIKPLSEMIRTFPQFPGLVLLGLNLVWSRWKYGGLGMAIGLHAGLIWGYYIINVGQLIHYTDKVSPWITGVDRNPLAGLLGLIFLGFLMVWLGDAPRGSNTQ</sequence>
<dbReference type="GO" id="GO:0008237">
    <property type="term" value="F:metallopeptidase activity"/>
    <property type="evidence" value="ECO:0007669"/>
    <property type="project" value="UniProtKB-KW"/>
</dbReference>
<proteinExistence type="predicted"/>
<gene>
    <name evidence="3" type="ORF">K4A83_01525</name>
</gene>
<keyword evidence="1" id="KW-0472">Membrane</keyword>
<feature type="domain" description="CAAX prenyl protease 2/Lysostaphin resistance protein A-like" evidence="2">
    <location>
        <begin position="109"/>
        <end position="198"/>
    </location>
</feature>
<accession>A0ABT3L0C0</accession>
<dbReference type="EMBL" id="JAIHOM010000005">
    <property type="protein sequence ID" value="MCW6034954.1"/>
    <property type="molecule type" value="Genomic_DNA"/>
</dbReference>
<keyword evidence="1" id="KW-1133">Transmembrane helix</keyword>
<dbReference type="PANTHER" id="PTHR43592">
    <property type="entry name" value="CAAX AMINO TERMINAL PROTEASE"/>
    <property type="match status" value="1"/>
</dbReference>
<evidence type="ECO:0000313" key="3">
    <source>
        <dbReference type="EMBL" id="MCW6034954.1"/>
    </source>
</evidence>
<feature type="transmembrane region" description="Helical" evidence="1">
    <location>
        <begin position="24"/>
        <end position="45"/>
    </location>
</feature>
<keyword evidence="3" id="KW-0378">Hydrolase</keyword>
<feature type="transmembrane region" description="Helical" evidence="1">
    <location>
        <begin position="103"/>
        <end position="125"/>
    </location>
</feature>
<feature type="transmembrane region" description="Helical" evidence="1">
    <location>
        <begin position="188"/>
        <end position="206"/>
    </location>
</feature>
<keyword evidence="3" id="KW-0645">Protease</keyword>
<organism evidence="3 4">
    <name type="scientific">Spirulina subsalsa FACHB-351</name>
    <dbReference type="NCBI Taxonomy" id="234711"/>
    <lineage>
        <taxon>Bacteria</taxon>
        <taxon>Bacillati</taxon>
        <taxon>Cyanobacteriota</taxon>
        <taxon>Cyanophyceae</taxon>
        <taxon>Spirulinales</taxon>
        <taxon>Spirulinaceae</taxon>
        <taxon>Spirulina</taxon>
    </lineage>
</organism>
<keyword evidence="3" id="KW-0482">Metalloprotease</keyword>
<comment type="caution">
    <text evidence="3">The sequence shown here is derived from an EMBL/GenBank/DDBJ whole genome shotgun (WGS) entry which is preliminary data.</text>
</comment>
<evidence type="ECO:0000313" key="4">
    <source>
        <dbReference type="Proteomes" id="UP001526426"/>
    </source>
</evidence>
<keyword evidence="4" id="KW-1185">Reference proteome</keyword>
<evidence type="ECO:0000259" key="2">
    <source>
        <dbReference type="Pfam" id="PF02517"/>
    </source>
</evidence>
<keyword evidence="1" id="KW-0812">Transmembrane</keyword>
<name>A0ABT3L0C0_9CYAN</name>
<evidence type="ECO:0000256" key="1">
    <source>
        <dbReference type="SAM" id="Phobius"/>
    </source>
</evidence>
<feature type="transmembrane region" description="Helical" evidence="1">
    <location>
        <begin position="72"/>
        <end position="97"/>
    </location>
</feature>
<feature type="transmembrane region" description="Helical" evidence="1">
    <location>
        <begin position="137"/>
        <end position="156"/>
    </location>
</feature>
<dbReference type="InterPro" id="IPR003675">
    <property type="entry name" value="Rce1/LyrA-like_dom"/>
</dbReference>
<dbReference type="Proteomes" id="UP001526426">
    <property type="component" value="Unassembled WGS sequence"/>
</dbReference>
<protein>
    <submittedName>
        <fullName evidence="3">CPBP family intramembrane metalloprotease</fullName>
    </submittedName>
</protein>
<feature type="transmembrane region" description="Helical" evidence="1">
    <location>
        <begin position="230"/>
        <end position="247"/>
    </location>
</feature>
<dbReference type="Pfam" id="PF02517">
    <property type="entry name" value="Rce1-like"/>
    <property type="match status" value="1"/>
</dbReference>
<reference evidence="3 4" key="1">
    <citation type="submission" date="2021-08" db="EMBL/GenBank/DDBJ databases">
        <title>Draft genome sequence of Spirulina subsalsa with high tolerance to salinity and hype-accumulation of phycocyanin.</title>
        <authorList>
            <person name="Pei H."/>
            <person name="Jiang L."/>
        </authorList>
    </citation>
    <scope>NUCLEOTIDE SEQUENCE [LARGE SCALE GENOMIC DNA]</scope>
    <source>
        <strain evidence="3 4">FACHB-351</strain>
    </source>
</reference>